<accession>A0A2B7VAW4</accession>
<dbReference type="Pfam" id="PF03944">
    <property type="entry name" value="Endotoxin_C"/>
    <property type="match status" value="1"/>
</dbReference>
<organism evidence="10 11">
    <name type="scientific">Bacillus toyonensis</name>
    <dbReference type="NCBI Taxonomy" id="155322"/>
    <lineage>
        <taxon>Bacteria</taxon>
        <taxon>Bacillati</taxon>
        <taxon>Bacillota</taxon>
        <taxon>Bacilli</taxon>
        <taxon>Bacillales</taxon>
        <taxon>Bacillaceae</taxon>
        <taxon>Bacillus</taxon>
        <taxon>Bacillus cereus group</taxon>
    </lineage>
</organism>
<dbReference type="GO" id="GO:0005102">
    <property type="term" value="F:signaling receptor binding"/>
    <property type="evidence" value="ECO:0007669"/>
    <property type="project" value="InterPro"/>
</dbReference>
<evidence type="ECO:0000259" key="7">
    <source>
        <dbReference type="Pfam" id="PF03944"/>
    </source>
</evidence>
<proteinExistence type="inferred from homology"/>
<dbReference type="InterPro" id="IPR036716">
    <property type="entry name" value="Pest_crys_N_sf"/>
</dbReference>
<dbReference type="InterPro" id="IPR005638">
    <property type="entry name" value="Pest_crys_dom-III"/>
</dbReference>
<dbReference type="GO" id="GO:0001907">
    <property type="term" value="P:symbiont-mediated killing of host cell"/>
    <property type="evidence" value="ECO:0007669"/>
    <property type="project" value="InterPro"/>
</dbReference>
<dbReference type="SUPFAM" id="SSF51096">
    <property type="entry name" value="delta-Endotoxin (insectocide), middle domain"/>
    <property type="match status" value="1"/>
</dbReference>
<comment type="similarity">
    <text evidence="1">Belongs to the delta endotoxin family.</text>
</comment>
<gene>
    <name evidence="10" type="ORF">CON73_29060</name>
</gene>
<dbReference type="InterPro" id="IPR036399">
    <property type="entry name" value="Pest_cryst_cen_dom_sf"/>
</dbReference>
<feature type="domain" description="Pesticidal crystal protein Cry" evidence="9">
    <location>
        <begin position="1062"/>
        <end position="1112"/>
    </location>
</feature>
<dbReference type="InterPro" id="IPR008979">
    <property type="entry name" value="Galactose-bd-like_sf"/>
</dbReference>
<evidence type="ECO:0000259" key="9">
    <source>
        <dbReference type="Pfam" id="PF17997"/>
    </source>
</evidence>
<keyword evidence="4" id="KW-0843">Virulence</keyword>
<dbReference type="CDD" id="cd04085">
    <property type="entry name" value="delta_endotoxin_C"/>
    <property type="match status" value="1"/>
</dbReference>
<dbReference type="SUPFAM" id="SSF49785">
    <property type="entry name" value="Galactose-binding domain-like"/>
    <property type="match status" value="1"/>
</dbReference>
<reference evidence="10 11" key="1">
    <citation type="submission" date="2017-09" db="EMBL/GenBank/DDBJ databases">
        <title>Large-scale bioinformatics analysis of Bacillus genomes uncovers conserved roles of natural products in bacterial physiology.</title>
        <authorList>
            <consortium name="Agbiome Team Llc"/>
            <person name="Bleich R.M."/>
            <person name="Grubbs K.J."/>
            <person name="Santa Maria K.C."/>
            <person name="Allen S.E."/>
            <person name="Farag S."/>
            <person name="Shank E.A."/>
            <person name="Bowers A."/>
        </authorList>
    </citation>
    <scope>NUCLEOTIDE SEQUENCE [LARGE SCALE GENOMIC DNA]</scope>
    <source>
        <strain evidence="10 11">AFS094862</strain>
    </source>
</reference>
<evidence type="ECO:0000313" key="11">
    <source>
        <dbReference type="Proteomes" id="UP000225320"/>
    </source>
</evidence>
<dbReference type="InterPro" id="IPR005639">
    <property type="entry name" value="Pest_crys_dom_I"/>
</dbReference>
<dbReference type="Pfam" id="PF00555">
    <property type="entry name" value="Endotoxin_M"/>
    <property type="match status" value="1"/>
</dbReference>
<dbReference type="InterPro" id="IPR041587">
    <property type="entry name" value="Cry_V"/>
</dbReference>
<evidence type="ECO:0000256" key="5">
    <source>
        <dbReference type="ARBA" id="ARBA00029653"/>
    </source>
</evidence>
<feature type="domain" description="Pesticidal crystal protein" evidence="8">
    <location>
        <begin position="141"/>
        <end position="323"/>
    </location>
</feature>
<sequence length="1140" mass="128105">MINKQVGGLLMNQTDVRNAINVAELEGVKKVRERYPDMKVSDFPNRDIVISNTELHATLQPLLNRPIYTGISGTHMIENKHFLRQTSNSDLQNITLAECQDLYGNVNPQKSLDIDPESGLAASLGIISFLLSISNPVAAAVAGIASVIVPILWPTAVQDPNVVWQSMMANAEALIDAKLDQVVKNTAIRKLDGLKDVMNEYYKAITRLQNNPTDPVEQMAVRSQYDTLDSLFRYSMPQFSVENYELQLLPVYTEAANLHLLLIRDAVNYGSQWGMTQAKLDEEYSDLKERTNVYTNYCVHWFNTGLQRLASTTSPSYKPANMWDCTKYPWVAYNQSDWSARNPSRNCNSTLLTSTCDEQTNKYHLAENSGGMGSYRDSKGEYQGLENWNLYNDFRRDMTIMVLDIISVWPTYDPKLYPMGIKSELTRTLYTPIRGTTYRSDGNQNTLSAIENRMIQQPGLFTWLDGLSFQQINIPGDWVWSAGDLLTGGSQYRNYTLGNSFENQFGKTGTLPIRTVDLPPNSPITKVITRQWFEPREIELYKGNTHTFTLGTITERYPFFTEGCSGYPKTCIYDPARRENQVPKAVDPYNPSAPMTQWKDSHLLSYFKYEPIRSDSPFGYPDEGQIGAVAFGWTHTGVDPNNLIDPGKITQIPAVKGYQLGGNAKVVPGPGSTGGDLVQLVPGGVMFIRVTGQVQKGYQLRIRYASTGTNRLFVDRYMDGSSEADYTVPVNLPPTYSGESLNFNSFGYATMEEPLPPLIDTSSATWKMEFSNFGNSPIIIDKIEFIPIEGSVEEFEADQGLEKARKAVNALYTSDAKNALKLNVTDYAVDQAANLVECISEDFHAQEKMILLDQIRVAKRLSQARNLLHHGDFESPDWSGENGWKTSHHVSVRADIPIFKGRYLHMSGATSTQFSSNTYPTYVYQKVDESKLKSYTRYLVRGFVGNSKDLELLVERYGKDVHVEMDVPSDITYSLPMNECGGFDRCKPASYPTRPPHTCTCKENAVAHTDCLCQDKGNRTSTNRDSNVPTDSAVYTNEFHAHQSCGCRNKNSDMYQSGTHPQKSCGCKDPHVFTYHIDTGCVDMEENLGLFFALKIASESGVANIDNLEIIEVQPLTGEALARVKKREQKWKQEMAQKRL</sequence>
<dbReference type="GO" id="GO:0090729">
    <property type="term" value="F:toxin activity"/>
    <property type="evidence" value="ECO:0007669"/>
    <property type="project" value="UniProtKB-KW"/>
</dbReference>
<evidence type="ECO:0000313" key="10">
    <source>
        <dbReference type="EMBL" id="PGG81406.1"/>
    </source>
</evidence>
<keyword evidence="3" id="KW-0749">Sporulation</keyword>
<feature type="domain" description="Pesticidal crystal protein Cry" evidence="9">
    <location>
        <begin position="868"/>
        <end position="984"/>
    </location>
</feature>
<keyword evidence="2" id="KW-0800">Toxin</keyword>
<evidence type="ECO:0000259" key="6">
    <source>
        <dbReference type="Pfam" id="PF00555"/>
    </source>
</evidence>
<dbReference type="EMBL" id="NVOI01000151">
    <property type="protein sequence ID" value="PGG81406.1"/>
    <property type="molecule type" value="Genomic_DNA"/>
</dbReference>
<feature type="domain" description="Pesticidal crystal protein" evidence="6">
    <location>
        <begin position="422"/>
        <end position="639"/>
    </location>
</feature>
<evidence type="ECO:0000256" key="4">
    <source>
        <dbReference type="ARBA" id="ARBA00023026"/>
    </source>
</evidence>
<evidence type="ECO:0000256" key="1">
    <source>
        <dbReference type="ARBA" id="ARBA00007819"/>
    </source>
</evidence>
<feature type="domain" description="Pesticidal crystal protein" evidence="7">
    <location>
        <begin position="649"/>
        <end position="789"/>
    </location>
</feature>
<evidence type="ECO:0000259" key="8">
    <source>
        <dbReference type="Pfam" id="PF03945"/>
    </source>
</evidence>
<dbReference type="PANTHER" id="PTHR37003:SF2">
    <property type="entry name" value="PESTICIDAL CRYSTAL PROTEIN N-TERMINAL DOMAIN-CONTAINING PROTEIN"/>
    <property type="match status" value="1"/>
</dbReference>
<dbReference type="InterPro" id="IPR001178">
    <property type="entry name" value="Pest_cryst_dom_II"/>
</dbReference>
<dbReference type="InterPro" id="IPR038979">
    <property type="entry name" value="Pest_crys"/>
</dbReference>
<name>A0A2B7VAW4_9BACI</name>
<evidence type="ECO:0000256" key="2">
    <source>
        <dbReference type="ARBA" id="ARBA00022656"/>
    </source>
</evidence>
<dbReference type="GO" id="GO:0030435">
    <property type="term" value="P:sporulation resulting in formation of a cellular spore"/>
    <property type="evidence" value="ECO:0007669"/>
    <property type="project" value="UniProtKB-KW"/>
</dbReference>
<protein>
    <recommendedName>
        <fullName evidence="5">Crystaline entomocidal protoxin</fullName>
    </recommendedName>
</protein>
<evidence type="ECO:0000256" key="3">
    <source>
        <dbReference type="ARBA" id="ARBA00022969"/>
    </source>
</evidence>
<comment type="caution">
    <text evidence="10">The sequence shown here is derived from an EMBL/GenBank/DDBJ whole genome shotgun (WGS) entry which is preliminary data.</text>
</comment>
<dbReference type="Gene3D" id="2.100.10.10">
    <property type="entry name" value="Pesticidal crystal protein, central domain"/>
    <property type="match status" value="1"/>
</dbReference>
<dbReference type="Pfam" id="PF03945">
    <property type="entry name" value="Endotoxin_N"/>
    <property type="match status" value="1"/>
</dbReference>
<dbReference type="PANTHER" id="PTHR37003">
    <property type="entry name" value="ENDOTOXIN_N DOMAIN-CONTAINING PROTEIN-RELATED"/>
    <property type="match status" value="1"/>
</dbReference>
<dbReference type="Gene3D" id="2.60.120.260">
    <property type="entry name" value="Galactose-binding domain-like"/>
    <property type="match status" value="1"/>
</dbReference>
<dbReference type="Proteomes" id="UP000225320">
    <property type="component" value="Unassembled WGS sequence"/>
</dbReference>
<dbReference type="AlphaFoldDB" id="A0A2B7VAW4"/>
<dbReference type="Gene3D" id="1.20.190.10">
    <property type="entry name" value="Pesticidal crystal protein, N-terminal domain"/>
    <property type="match status" value="1"/>
</dbReference>
<dbReference type="SUPFAM" id="SSF56849">
    <property type="entry name" value="delta-Endotoxin (insectocide), N-terminal domain"/>
    <property type="match status" value="1"/>
</dbReference>
<dbReference type="Pfam" id="PF17997">
    <property type="entry name" value="Cry1Ac_D5"/>
    <property type="match status" value="2"/>
</dbReference>